<evidence type="ECO:0000259" key="10">
    <source>
        <dbReference type="PROSITE" id="PS50018"/>
    </source>
</evidence>
<dbReference type="Proteomes" id="UP000079169">
    <property type="component" value="Unplaced"/>
</dbReference>
<gene>
    <name evidence="13" type="primary">LOC103511045</name>
</gene>
<feature type="domain" description="Ras-GAP" evidence="10">
    <location>
        <begin position="164"/>
        <end position="302"/>
    </location>
</feature>
<dbReference type="GO" id="GO:0031267">
    <property type="term" value="F:small GTPase binding"/>
    <property type="evidence" value="ECO:0007669"/>
    <property type="project" value="TreeGrafter"/>
</dbReference>
<evidence type="ECO:0000256" key="2">
    <source>
        <dbReference type="ARBA" id="ARBA00008489"/>
    </source>
</evidence>
<dbReference type="Pfam" id="PF02204">
    <property type="entry name" value="VPS9"/>
    <property type="match status" value="1"/>
</dbReference>
<dbReference type="PROSITE" id="PS51205">
    <property type="entry name" value="VPS9"/>
    <property type="match status" value="1"/>
</dbReference>
<evidence type="ECO:0000256" key="1">
    <source>
        <dbReference type="ARBA" id="ARBA00004170"/>
    </source>
</evidence>
<dbReference type="SUPFAM" id="SSF109993">
    <property type="entry name" value="VPS9 domain"/>
    <property type="match status" value="1"/>
</dbReference>
<dbReference type="GeneID" id="103511045"/>
<protein>
    <recommendedName>
        <fullName evidence="8">Receptor-mediated endocytosis protein 6 homolog</fullName>
    </recommendedName>
</protein>
<evidence type="ECO:0000256" key="8">
    <source>
        <dbReference type="ARBA" id="ARBA00068997"/>
    </source>
</evidence>
<evidence type="ECO:0000256" key="9">
    <source>
        <dbReference type="SAM" id="MobiDB-lite"/>
    </source>
</evidence>
<dbReference type="Gene3D" id="1.10.506.10">
    <property type="entry name" value="GTPase Activation - p120gap, domain 1"/>
    <property type="match status" value="1"/>
</dbReference>
<keyword evidence="5" id="KW-0344">Guanine-nucleotide releasing factor</keyword>
<dbReference type="SMART" id="SM00167">
    <property type="entry name" value="VPS9"/>
    <property type="match status" value="1"/>
</dbReference>
<dbReference type="STRING" id="121845.A0A3Q0J194"/>
<dbReference type="KEGG" id="dci:103511045"/>
<feature type="region of interest" description="Disordered" evidence="9">
    <location>
        <begin position="441"/>
        <end position="483"/>
    </location>
</feature>
<comment type="function">
    <text evidence="7">Acts both as a GTPase-activating protein (GAP) and a guanine nucleotide exchange factor (GEF), and participates in endocytosis.</text>
</comment>
<accession>A0A3Q0J194</accession>
<dbReference type="FunFam" id="1.20.1050.80:FF:000001">
    <property type="entry name" value="GTPase-activating protein and VPS9 domain-containing protein 1 isoform X1"/>
    <property type="match status" value="1"/>
</dbReference>
<evidence type="ECO:0000259" key="11">
    <source>
        <dbReference type="PROSITE" id="PS51205"/>
    </source>
</evidence>
<organism evidence="12 13">
    <name type="scientific">Diaphorina citri</name>
    <name type="common">Asian citrus psyllid</name>
    <dbReference type="NCBI Taxonomy" id="121845"/>
    <lineage>
        <taxon>Eukaryota</taxon>
        <taxon>Metazoa</taxon>
        <taxon>Ecdysozoa</taxon>
        <taxon>Arthropoda</taxon>
        <taxon>Hexapoda</taxon>
        <taxon>Insecta</taxon>
        <taxon>Pterygota</taxon>
        <taxon>Neoptera</taxon>
        <taxon>Paraneoptera</taxon>
        <taxon>Hemiptera</taxon>
        <taxon>Sternorrhyncha</taxon>
        <taxon>Psylloidea</taxon>
        <taxon>Psyllidae</taxon>
        <taxon>Diaphorininae</taxon>
        <taxon>Diaphorina</taxon>
    </lineage>
</organism>
<reference evidence="13" key="1">
    <citation type="submission" date="2025-08" db="UniProtKB">
        <authorList>
            <consortium name="RefSeq"/>
        </authorList>
    </citation>
    <scope>IDENTIFICATION</scope>
</reference>
<sequence>MADCGFTFRDLLQFSDQLRSERLFILSEQNHLQELNSKMIQSASQLAQLAWIKSQQRINLDRLILAKPDCSPDVCCLRANTLDQTQFIDAYKVLGYQESTACGKLFNSIRQCPKLLAACLAHMDRVSPDKVPCLVNCIISGLYANCLIPQDELNILIMLRHLTILQLLPSEDPRRFPLEERQRLFGVEGSPEYQIKVQRYRQWSINKLCKITKRFIDSLFNNIGCFPSCLSWLIKHIYNMLSNAQNIPEKEVFTISMDLIFTCFICPAIVNPEPYGITEASISYIARSNLIEVAKLLQMLALKRYQEIDPKLEDICSQFEKDLPKFLDVLLSSVSEDMDENNVLSKCKNHCIDRFASFFTETDLNTFVSMLDICNNYHSSNAEDQDTFSQLKSLLDLLPESFLMARLSNLNNNNSVATPSPDNIPKKISLLNKGMFVHSGKIGRDTPSSQVTEGDEAAGNSSAISTETRFVPPPPPVKQPRFDLDDKFGKFEIKTIIGGERDETVSMVSDTWSTDALASDAENIDQQSEQRTNVLQPEPIAPTSLLPQVRHFKNSFTKNDIYDKHLSMLKTIQIPQFLSLIDSRIFQVSIDEDKVCLSTVSLASSGSSESDTRAKSSELSPPIANGSIPAMNLPSTSNPFFSKSSIPKSISFDKSADKDVGDDDAKNKKGLFRRFNLPFKNKGRGNKYVRGNDEYGSFETNSEGLLNYPNKPMRRVVSEENKSPQQNDTSDDILAKYRSKPTVPNDGPELSRLNGAMTSQEYWASIRSGRSGRDMVLPPPIKPDISNVTGQGGGTAEYRRRTYEFVDNNRRDYRSGYSVSDSNSVQLSLAKIAIDRAVISRCYMYAMYPNGDGDISRDQVLHEHVKNLAKIITPNHKYLRIPKMFHSECPWPAAQAEISSISSYKTAHDKVQCVYRTLNTILNLLSLTSAVPAADDLIPVLVYVLIKANPPSLLSTVQYVNSFYANKMEGEIQYWWVQFCSAIEFIKTMDYKE</sequence>
<dbReference type="PANTHER" id="PTHR23101">
    <property type="entry name" value="RAB GDP/GTP EXCHANGE FACTOR"/>
    <property type="match status" value="1"/>
</dbReference>
<dbReference type="GO" id="GO:0005085">
    <property type="term" value="F:guanyl-nucleotide exchange factor activity"/>
    <property type="evidence" value="ECO:0007669"/>
    <property type="project" value="UniProtKB-KW"/>
</dbReference>
<dbReference type="SUPFAM" id="SSF48350">
    <property type="entry name" value="GTPase activation domain, GAP"/>
    <property type="match status" value="1"/>
</dbReference>
<keyword evidence="12" id="KW-1185">Reference proteome</keyword>
<dbReference type="InterPro" id="IPR008936">
    <property type="entry name" value="Rho_GTPase_activation_prot"/>
</dbReference>
<evidence type="ECO:0000256" key="6">
    <source>
        <dbReference type="ARBA" id="ARBA00023136"/>
    </source>
</evidence>
<dbReference type="PANTHER" id="PTHR23101:SF25">
    <property type="entry name" value="GTPASE-ACTIVATING PROTEIN AND VPS9 DOMAIN-CONTAINING PROTEIN 1"/>
    <property type="match status" value="1"/>
</dbReference>
<name>A0A3Q0J194_DIACI</name>
<feature type="compositionally biased region" description="Polar residues" evidence="9">
    <location>
        <begin position="459"/>
        <end position="468"/>
    </location>
</feature>
<comment type="subcellular location">
    <subcellularLocation>
        <location evidence="1">Membrane</location>
        <topology evidence="1">Peripheral membrane protein</topology>
    </subcellularLocation>
</comment>
<keyword evidence="3" id="KW-0343">GTPase activation</keyword>
<dbReference type="AlphaFoldDB" id="A0A3Q0J194"/>
<keyword evidence="6" id="KW-0472">Membrane</keyword>
<dbReference type="InterPro" id="IPR003123">
    <property type="entry name" value="VPS9"/>
</dbReference>
<dbReference type="GO" id="GO:0005829">
    <property type="term" value="C:cytosol"/>
    <property type="evidence" value="ECO:0007669"/>
    <property type="project" value="TreeGrafter"/>
</dbReference>
<dbReference type="GO" id="GO:0051049">
    <property type="term" value="P:regulation of transport"/>
    <property type="evidence" value="ECO:0007669"/>
    <property type="project" value="UniProtKB-ARBA"/>
</dbReference>
<keyword evidence="4" id="KW-0254">Endocytosis</keyword>
<feature type="region of interest" description="Disordered" evidence="9">
    <location>
        <begin position="604"/>
        <end position="631"/>
    </location>
</feature>
<dbReference type="GO" id="GO:0005096">
    <property type="term" value="F:GTPase activator activity"/>
    <property type="evidence" value="ECO:0007669"/>
    <property type="project" value="UniProtKB-KW"/>
</dbReference>
<dbReference type="GO" id="GO:0006897">
    <property type="term" value="P:endocytosis"/>
    <property type="evidence" value="ECO:0007669"/>
    <property type="project" value="UniProtKB-KW"/>
</dbReference>
<dbReference type="PROSITE" id="PS50018">
    <property type="entry name" value="RAS_GTPASE_ACTIV_2"/>
    <property type="match status" value="1"/>
</dbReference>
<evidence type="ECO:0000256" key="3">
    <source>
        <dbReference type="ARBA" id="ARBA00022468"/>
    </source>
</evidence>
<feature type="domain" description="VPS9" evidence="11">
    <location>
        <begin position="855"/>
        <end position="993"/>
    </location>
</feature>
<dbReference type="PaxDb" id="121845-A0A3Q0J194"/>
<dbReference type="GO" id="GO:0030139">
    <property type="term" value="C:endocytic vesicle"/>
    <property type="evidence" value="ECO:0007669"/>
    <property type="project" value="TreeGrafter"/>
</dbReference>
<dbReference type="InterPro" id="IPR045046">
    <property type="entry name" value="Vps9-like"/>
</dbReference>
<comment type="similarity">
    <text evidence="2">Belongs to the GAPVD1 family.</text>
</comment>
<evidence type="ECO:0000313" key="12">
    <source>
        <dbReference type="Proteomes" id="UP000079169"/>
    </source>
</evidence>
<evidence type="ECO:0000256" key="4">
    <source>
        <dbReference type="ARBA" id="ARBA00022583"/>
    </source>
</evidence>
<dbReference type="RefSeq" id="XP_026680723.1">
    <property type="nucleotide sequence ID" value="XM_026824922.1"/>
</dbReference>
<evidence type="ECO:0000256" key="5">
    <source>
        <dbReference type="ARBA" id="ARBA00022658"/>
    </source>
</evidence>
<dbReference type="InterPro" id="IPR001936">
    <property type="entry name" value="RasGAP_dom"/>
</dbReference>
<proteinExistence type="inferred from homology"/>
<dbReference type="GO" id="GO:0016020">
    <property type="term" value="C:membrane"/>
    <property type="evidence" value="ECO:0007669"/>
    <property type="project" value="UniProtKB-SubCell"/>
</dbReference>
<evidence type="ECO:0000256" key="7">
    <source>
        <dbReference type="ARBA" id="ARBA00053914"/>
    </source>
</evidence>
<dbReference type="Gene3D" id="1.20.1050.80">
    <property type="entry name" value="VPS9 domain"/>
    <property type="match status" value="1"/>
</dbReference>
<dbReference type="InterPro" id="IPR037191">
    <property type="entry name" value="VPS9_dom_sf"/>
</dbReference>
<feature type="region of interest" description="Disordered" evidence="9">
    <location>
        <begin position="717"/>
        <end position="753"/>
    </location>
</feature>
<evidence type="ECO:0000313" key="13">
    <source>
        <dbReference type="RefSeq" id="XP_026680723.1"/>
    </source>
</evidence>
<dbReference type="Pfam" id="PF00616">
    <property type="entry name" value="RasGAP"/>
    <property type="match status" value="1"/>
</dbReference>